<sequence length="261" mass="28104">MIHSRPFVSQSNAARRERNGSSGITLVLADQHLLFRQALRHYLETEQGMRVVGETGDGFNLASLVELRRPDVVLVDSALPGLDIAGTIRRIKIKCPGVRIVVLSLVGDRDTFLSAVRAGAEGFLIKDTPAEEVVSAIRQVAEGGSVISPALTGVLLREFRRLSSLQEGVPPVGLTLREIQLLRLVAAGLSNKEIAEALCLAESTVKNRLSLLFDKLGVKDRTQAAIYALMHGLLPESEPDYPPALAEGSLSTDQSTLHSVG</sequence>
<feature type="domain" description="Response regulatory" evidence="6">
    <location>
        <begin position="25"/>
        <end position="141"/>
    </location>
</feature>
<dbReference type="InterPro" id="IPR001789">
    <property type="entry name" value="Sig_transdc_resp-reg_receiver"/>
</dbReference>
<dbReference type="CDD" id="cd06170">
    <property type="entry name" value="LuxR_C_like"/>
    <property type="match status" value="1"/>
</dbReference>
<organism evidence="7">
    <name type="scientific">Thermorudis peleae</name>
    <dbReference type="NCBI Taxonomy" id="1382356"/>
    <lineage>
        <taxon>Bacteria</taxon>
        <taxon>Pseudomonadati</taxon>
        <taxon>Thermomicrobiota</taxon>
        <taxon>Thermomicrobia</taxon>
        <taxon>Thermomicrobia incertae sedis</taxon>
        <taxon>Thermorudis</taxon>
    </lineage>
</organism>
<accession>A0A831T990</accession>
<name>A0A831T990_9BACT</name>
<feature type="compositionally biased region" description="Polar residues" evidence="4">
    <location>
        <begin position="249"/>
        <end position="261"/>
    </location>
</feature>
<dbReference type="Pfam" id="PF00072">
    <property type="entry name" value="Response_reg"/>
    <property type="match status" value="1"/>
</dbReference>
<dbReference type="InterPro" id="IPR039420">
    <property type="entry name" value="WalR-like"/>
</dbReference>
<dbReference type="InterPro" id="IPR058245">
    <property type="entry name" value="NreC/VraR/RcsB-like_REC"/>
</dbReference>
<dbReference type="GO" id="GO:0006355">
    <property type="term" value="P:regulation of DNA-templated transcription"/>
    <property type="evidence" value="ECO:0007669"/>
    <property type="project" value="InterPro"/>
</dbReference>
<evidence type="ECO:0000256" key="4">
    <source>
        <dbReference type="SAM" id="MobiDB-lite"/>
    </source>
</evidence>
<evidence type="ECO:0000313" key="7">
    <source>
        <dbReference type="EMBL" id="HEG91702.1"/>
    </source>
</evidence>
<proteinExistence type="predicted"/>
<dbReference type="SUPFAM" id="SSF46894">
    <property type="entry name" value="C-terminal effector domain of the bipartite response regulators"/>
    <property type="match status" value="1"/>
</dbReference>
<evidence type="ECO:0000256" key="3">
    <source>
        <dbReference type="PROSITE-ProRule" id="PRU00169"/>
    </source>
</evidence>
<dbReference type="SMART" id="SM00421">
    <property type="entry name" value="HTH_LUXR"/>
    <property type="match status" value="1"/>
</dbReference>
<keyword evidence="2" id="KW-0238">DNA-binding</keyword>
<protein>
    <submittedName>
        <fullName evidence="7">Response regulator transcription factor</fullName>
    </submittedName>
</protein>
<dbReference type="InterPro" id="IPR016032">
    <property type="entry name" value="Sig_transdc_resp-reg_C-effctor"/>
</dbReference>
<feature type="region of interest" description="Disordered" evidence="4">
    <location>
        <begin position="241"/>
        <end position="261"/>
    </location>
</feature>
<keyword evidence="1 3" id="KW-0597">Phosphoprotein</keyword>
<dbReference type="Pfam" id="PF00196">
    <property type="entry name" value="GerE"/>
    <property type="match status" value="1"/>
</dbReference>
<dbReference type="Gene3D" id="3.40.50.2300">
    <property type="match status" value="1"/>
</dbReference>
<dbReference type="GO" id="GO:0000160">
    <property type="term" value="P:phosphorelay signal transduction system"/>
    <property type="evidence" value="ECO:0007669"/>
    <property type="project" value="InterPro"/>
</dbReference>
<dbReference type="InterPro" id="IPR011006">
    <property type="entry name" value="CheY-like_superfamily"/>
</dbReference>
<reference evidence="7" key="1">
    <citation type="journal article" date="2020" name="mSystems">
        <title>Genome- and Community-Level Interaction Insights into Carbon Utilization and Element Cycling Functions of Hydrothermarchaeota in Hydrothermal Sediment.</title>
        <authorList>
            <person name="Zhou Z."/>
            <person name="Liu Y."/>
            <person name="Xu W."/>
            <person name="Pan J."/>
            <person name="Luo Z.H."/>
            <person name="Li M."/>
        </authorList>
    </citation>
    <scope>NUCLEOTIDE SEQUENCE [LARGE SCALE GENOMIC DNA]</scope>
    <source>
        <strain evidence="7">SpSt-210</strain>
    </source>
</reference>
<evidence type="ECO:0000259" key="5">
    <source>
        <dbReference type="PROSITE" id="PS50043"/>
    </source>
</evidence>
<dbReference type="SMART" id="SM00448">
    <property type="entry name" value="REC"/>
    <property type="match status" value="1"/>
</dbReference>
<evidence type="ECO:0000256" key="1">
    <source>
        <dbReference type="ARBA" id="ARBA00022553"/>
    </source>
</evidence>
<dbReference type="PROSITE" id="PS50043">
    <property type="entry name" value="HTH_LUXR_2"/>
    <property type="match status" value="1"/>
</dbReference>
<evidence type="ECO:0000259" key="6">
    <source>
        <dbReference type="PROSITE" id="PS50110"/>
    </source>
</evidence>
<dbReference type="AlphaFoldDB" id="A0A831T990"/>
<dbReference type="PROSITE" id="PS50110">
    <property type="entry name" value="RESPONSE_REGULATORY"/>
    <property type="match status" value="1"/>
</dbReference>
<dbReference type="PRINTS" id="PR00038">
    <property type="entry name" value="HTHLUXR"/>
</dbReference>
<dbReference type="PANTHER" id="PTHR43214">
    <property type="entry name" value="TWO-COMPONENT RESPONSE REGULATOR"/>
    <property type="match status" value="1"/>
</dbReference>
<dbReference type="SUPFAM" id="SSF52172">
    <property type="entry name" value="CheY-like"/>
    <property type="match status" value="1"/>
</dbReference>
<feature type="domain" description="HTH luxR-type" evidence="5">
    <location>
        <begin position="167"/>
        <end position="232"/>
    </location>
</feature>
<dbReference type="EMBL" id="DSIY01000229">
    <property type="protein sequence ID" value="HEG91702.1"/>
    <property type="molecule type" value="Genomic_DNA"/>
</dbReference>
<dbReference type="InterPro" id="IPR000792">
    <property type="entry name" value="Tscrpt_reg_LuxR_C"/>
</dbReference>
<comment type="caution">
    <text evidence="7">The sequence shown here is derived from an EMBL/GenBank/DDBJ whole genome shotgun (WGS) entry which is preliminary data.</text>
</comment>
<gene>
    <name evidence="7" type="ORF">ENP34_09735</name>
</gene>
<dbReference type="GO" id="GO:0003677">
    <property type="term" value="F:DNA binding"/>
    <property type="evidence" value="ECO:0007669"/>
    <property type="project" value="UniProtKB-KW"/>
</dbReference>
<feature type="modified residue" description="4-aspartylphosphate" evidence="3">
    <location>
        <position position="76"/>
    </location>
</feature>
<dbReference type="CDD" id="cd17535">
    <property type="entry name" value="REC_NarL-like"/>
    <property type="match status" value="1"/>
</dbReference>
<evidence type="ECO:0000256" key="2">
    <source>
        <dbReference type="ARBA" id="ARBA00023125"/>
    </source>
</evidence>